<dbReference type="SUPFAM" id="SSF54637">
    <property type="entry name" value="Thioesterase/thiol ester dehydrase-isomerase"/>
    <property type="match status" value="2"/>
</dbReference>
<dbReference type="Gene3D" id="2.40.160.210">
    <property type="entry name" value="Acyl-CoA thioesterase, double hotdog domain"/>
    <property type="match status" value="1"/>
</dbReference>
<dbReference type="Proteomes" id="UP000002258">
    <property type="component" value="Chromosome 4"/>
</dbReference>
<keyword evidence="6" id="KW-1185">Reference proteome</keyword>
<dbReference type="RefSeq" id="XP_001384026.2">
    <property type="nucleotide sequence ID" value="XM_001383989.1"/>
</dbReference>
<reference evidence="5 6" key="1">
    <citation type="journal article" date="2007" name="Nat. Biotechnol.">
        <title>Genome sequence of the lignocellulose-bioconverting and xylose-fermenting yeast Pichia stipitis.</title>
        <authorList>
            <person name="Jeffries T.W."/>
            <person name="Grigoriev I.V."/>
            <person name="Grimwood J."/>
            <person name="Laplaza J.M."/>
            <person name="Aerts A."/>
            <person name="Salamov A."/>
            <person name="Schmutz J."/>
            <person name="Lindquist E."/>
            <person name="Dehal P."/>
            <person name="Shapiro H."/>
            <person name="Jin Y.S."/>
            <person name="Passoth V."/>
            <person name="Richardson P.M."/>
        </authorList>
    </citation>
    <scope>NUCLEOTIDE SEQUENCE [LARGE SCALE GENOMIC DNA]</scope>
    <source>
        <strain evidence="6">ATCC 58785 / CBS 6054 / NBRC 10063 / NRRL Y-11545</strain>
    </source>
</reference>
<dbReference type="GeneID" id="4838813"/>
<evidence type="ECO:0000313" key="6">
    <source>
        <dbReference type="Proteomes" id="UP000002258"/>
    </source>
</evidence>
<gene>
    <name evidence="5" type="ORF">PICST_44479</name>
</gene>
<dbReference type="eggNOG" id="KOG3016">
    <property type="taxonomic scope" value="Eukaryota"/>
</dbReference>
<dbReference type="Pfam" id="PF13622">
    <property type="entry name" value="4HBT_3"/>
    <property type="match status" value="1"/>
</dbReference>
<dbReference type="CDD" id="cd03444">
    <property type="entry name" value="Thioesterase_II_repeat1"/>
    <property type="match status" value="1"/>
</dbReference>
<dbReference type="InterPro" id="IPR042171">
    <property type="entry name" value="Acyl-CoA_hotdog"/>
</dbReference>
<proteinExistence type="inferred from homology"/>
<dbReference type="CDD" id="cd03445">
    <property type="entry name" value="Thioesterase_II_repeat2"/>
    <property type="match status" value="1"/>
</dbReference>
<feature type="domain" description="Acyl-CoA thioesterase-like C-terminal" evidence="4">
    <location>
        <begin position="219"/>
        <end position="312"/>
    </location>
</feature>
<feature type="domain" description="Acyl-CoA thioesterase-like N-terminal HotDog" evidence="3">
    <location>
        <begin position="47"/>
        <end position="123"/>
    </location>
</feature>
<dbReference type="GO" id="GO:0009062">
    <property type="term" value="P:fatty acid catabolic process"/>
    <property type="evidence" value="ECO:0007669"/>
    <property type="project" value="TreeGrafter"/>
</dbReference>
<dbReference type="HOGENOM" id="CLU_032690_2_1_1"/>
<dbReference type="FunCoup" id="A3LT33">
    <property type="interactions" value="178"/>
</dbReference>
<dbReference type="GO" id="GO:0005782">
    <property type="term" value="C:peroxisomal matrix"/>
    <property type="evidence" value="ECO:0007669"/>
    <property type="project" value="UniProtKB-SubCell"/>
</dbReference>
<dbReference type="STRING" id="322104.A3LT33"/>
<protein>
    <submittedName>
        <fullName evidence="5">Uncharacterized protein</fullName>
    </submittedName>
</protein>
<dbReference type="InParanoid" id="A3LT33"/>
<dbReference type="PANTHER" id="PTHR11066">
    <property type="entry name" value="ACYL-COA THIOESTERASE"/>
    <property type="match status" value="1"/>
</dbReference>
<dbReference type="OrthoDB" id="68328at2759"/>
<dbReference type="OMA" id="NARNDHA"/>
<keyword evidence="2" id="KW-0378">Hydrolase</keyword>
<dbReference type="GO" id="GO:0047617">
    <property type="term" value="F:fatty acyl-CoA hydrolase activity"/>
    <property type="evidence" value="ECO:0007669"/>
    <property type="project" value="InterPro"/>
</dbReference>
<evidence type="ECO:0000259" key="4">
    <source>
        <dbReference type="Pfam" id="PF20789"/>
    </source>
</evidence>
<evidence type="ECO:0000313" key="5">
    <source>
        <dbReference type="EMBL" id="ABN65997.2"/>
    </source>
</evidence>
<organism evidence="5 6">
    <name type="scientific">Scheffersomyces stipitis (strain ATCC 58785 / CBS 6054 / NBRC 10063 / NRRL Y-11545)</name>
    <name type="common">Yeast</name>
    <name type="synonym">Pichia stipitis</name>
    <dbReference type="NCBI Taxonomy" id="322104"/>
    <lineage>
        <taxon>Eukaryota</taxon>
        <taxon>Fungi</taxon>
        <taxon>Dikarya</taxon>
        <taxon>Ascomycota</taxon>
        <taxon>Saccharomycotina</taxon>
        <taxon>Pichiomycetes</taxon>
        <taxon>Debaryomycetaceae</taxon>
        <taxon>Scheffersomyces</taxon>
    </lineage>
</organism>
<dbReference type="Pfam" id="PF20789">
    <property type="entry name" value="4HBT_3C"/>
    <property type="match status" value="1"/>
</dbReference>
<dbReference type="InterPro" id="IPR003703">
    <property type="entry name" value="Acyl_CoA_thio"/>
</dbReference>
<dbReference type="EMBL" id="CP000498">
    <property type="protein sequence ID" value="ABN65997.2"/>
    <property type="molecule type" value="Genomic_DNA"/>
</dbReference>
<dbReference type="InterPro" id="IPR029069">
    <property type="entry name" value="HotDog_dom_sf"/>
</dbReference>
<evidence type="ECO:0000256" key="1">
    <source>
        <dbReference type="ARBA" id="ARBA00006538"/>
    </source>
</evidence>
<comment type="similarity">
    <text evidence="1">Belongs to the C/M/P thioester hydrolase family.</text>
</comment>
<dbReference type="InterPro" id="IPR049449">
    <property type="entry name" value="TesB_ACOT8-like_N"/>
</dbReference>
<dbReference type="PANTHER" id="PTHR11066:SF34">
    <property type="entry name" value="ACYL-COENZYME A THIOESTERASE 8"/>
    <property type="match status" value="1"/>
</dbReference>
<accession>A3LT33</accession>
<dbReference type="GO" id="GO:0006637">
    <property type="term" value="P:acyl-CoA metabolic process"/>
    <property type="evidence" value="ECO:0007669"/>
    <property type="project" value="InterPro"/>
</dbReference>
<dbReference type="KEGG" id="pic:PICST_44479"/>
<dbReference type="AlphaFoldDB" id="A3LT33"/>
<evidence type="ECO:0000256" key="2">
    <source>
        <dbReference type="ARBA" id="ARBA00022801"/>
    </source>
</evidence>
<name>A3LT33_PICST</name>
<sequence>MAPSSSFDLSSVYPPNTAINVEDVYGIVKTGDFTFKGKEPLQKPAAAARGAYGGNIAGQAVLVAIRSSPEGFFPHSLHSYFVKPVSSTAVVDWEVEEISSGKNFCNRAVKGSQDGELKFFANVSLTKRNSFKTILRPLSFQTPQHDWFDRNKVQDIPLDTRGACNLVYHKLPEEMHDLQLTGREDSIPAAERRVSYYTQWGIENEGGVNQPLTGVTKEFQFVGLAVISDALFLTRLARVLRVEGVDLKDFVHYFSVSLDHIIYFHDEDFDTTKWMQFSFKAVRLVNNKALLEAEMYDSKGVHVATVIQEGLVHFNGLESHAKL</sequence>
<dbReference type="InterPro" id="IPR049450">
    <property type="entry name" value="ACOT8-like_C"/>
</dbReference>
<evidence type="ECO:0000259" key="3">
    <source>
        <dbReference type="Pfam" id="PF13622"/>
    </source>
</evidence>